<evidence type="ECO:0000259" key="3">
    <source>
        <dbReference type="Pfam" id="PF00144"/>
    </source>
</evidence>
<proteinExistence type="inferred from homology"/>
<comment type="caution">
    <text evidence="4">The sequence shown here is derived from an EMBL/GenBank/DDBJ whole genome shotgun (WGS) entry which is preliminary data.</text>
</comment>
<evidence type="ECO:0000256" key="1">
    <source>
        <dbReference type="ARBA" id="ARBA00009009"/>
    </source>
</evidence>
<dbReference type="InterPro" id="IPR050789">
    <property type="entry name" value="Diverse_Enzym_Activities"/>
</dbReference>
<gene>
    <name evidence="4" type="ORF">BCR34DRAFT_670402</name>
</gene>
<dbReference type="AlphaFoldDB" id="A0A1Y2AAF1"/>
<feature type="domain" description="Beta-lactamase-related" evidence="3">
    <location>
        <begin position="35"/>
        <end position="292"/>
    </location>
</feature>
<accession>A0A1Y2AAF1</accession>
<dbReference type="Gene3D" id="3.40.710.10">
    <property type="entry name" value="DD-peptidase/beta-lactamase superfamily"/>
    <property type="match status" value="1"/>
</dbReference>
<keyword evidence="5" id="KW-1185">Reference proteome</keyword>
<dbReference type="EMBL" id="MCFA01000002">
    <property type="protein sequence ID" value="ORY19496.1"/>
    <property type="molecule type" value="Genomic_DNA"/>
</dbReference>
<organism evidence="4 5">
    <name type="scientific">Clohesyomyces aquaticus</name>
    <dbReference type="NCBI Taxonomy" id="1231657"/>
    <lineage>
        <taxon>Eukaryota</taxon>
        <taxon>Fungi</taxon>
        <taxon>Dikarya</taxon>
        <taxon>Ascomycota</taxon>
        <taxon>Pezizomycotina</taxon>
        <taxon>Dothideomycetes</taxon>
        <taxon>Pleosporomycetidae</taxon>
        <taxon>Pleosporales</taxon>
        <taxon>Lindgomycetaceae</taxon>
        <taxon>Clohesyomyces</taxon>
    </lineage>
</organism>
<dbReference type="Proteomes" id="UP000193144">
    <property type="component" value="Unassembled WGS sequence"/>
</dbReference>
<dbReference type="PANTHER" id="PTHR43283">
    <property type="entry name" value="BETA-LACTAMASE-RELATED"/>
    <property type="match status" value="1"/>
</dbReference>
<sequence length="352" mass="38844">MKQNLMTSRETEKDAYNRGVLSGYAQLAGDEDSNTLYSTARGVRSLKPESTRPFSLSTICAIVSFTKLLTSVATLQCVDAGLLDLDKPVSDFDDDRNEAITVTNTTPITLRMLLSHTSGHEYDWFEPLLGKWRISRGELPWTGLNVEQKLTLPLVFQPGTAWAYGAGADWAGKMIERATGKTLEVFMAEKIWSPLRITDITFLPKGLADLTDRMATISALNDAGEGLAVDAPHFDILMGGTECISDGGAFASPEAYFTFLQAVFRCDSRLLKEESWRNFSGRNRNEGRMSPGTIAWVGYIDFEAGICGMAACQILPPMCPTIMDLHAQFQSGIYPKHGSSRWDDVSHVDMLE</sequence>
<dbReference type="PANTHER" id="PTHR43283:SF17">
    <property type="entry name" value="(LOVD), PUTATIVE (AFU_ORTHOLOGUE AFUA_5G00920)-RELATED"/>
    <property type="match status" value="1"/>
</dbReference>
<dbReference type="STRING" id="1231657.A0A1Y2AAF1"/>
<evidence type="ECO:0000313" key="4">
    <source>
        <dbReference type="EMBL" id="ORY19496.1"/>
    </source>
</evidence>
<dbReference type="SUPFAM" id="SSF56601">
    <property type="entry name" value="beta-lactamase/transpeptidase-like"/>
    <property type="match status" value="1"/>
</dbReference>
<comment type="similarity">
    <text evidence="1">Belongs to the class-A beta-lactamase family.</text>
</comment>
<evidence type="ECO:0000256" key="2">
    <source>
        <dbReference type="ARBA" id="ARBA00022801"/>
    </source>
</evidence>
<dbReference type="InterPro" id="IPR012338">
    <property type="entry name" value="Beta-lactam/transpept-like"/>
</dbReference>
<protein>
    <submittedName>
        <fullName evidence="4">Beta-lactamase/transpeptidase-like protein</fullName>
    </submittedName>
</protein>
<evidence type="ECO:0000313" key="5">
    <source>
        <dbReference type="Proteomes" id="UP000193144"/>
    </source>
</evidence>
<keyword evidence="2" id="KW-0378">Hydrolase</keyword>
<dbReference type="Pfam" id="PF00144">
    <property type="entry name" value="Beta-lactamase"/>
    <property type="match status" value="1"/>
</dbReference>
<reference evidence="4 5" key="1">
    <citation type="submission" date="2016-07" db="EMBL/GenBank/DDBJ databases">
        <title>Pervasive Adenine N6-methylation of Active Genes in Fungi.</title>
        <authorList>
            <consortium name="DOE Joint Genome Institute"/>
            <person name="Mondo S.J."/>
            <person name="Dannebaum R.O."/>
            <person name="Kuo R.C."/>
            <person name="Labutti K."/>
            <person name="Haridas S."/>
            <person name="Kuo A."/>
            <person name="Salamov A."/>
            <person name="Ahrendt S.R."/>
            <person name="Lipzen A."/>
            <person name="Sullivan W."/>
            <person name="Andreopoulos W.B."/>
            <person name="Clum A."/>
            <person name="Lindquist E."/>
            <person name="Daum C."/>
            <person name="Ramamoorthy G.K."/>
            <person name="Gryganskyi A."/>
            <person name="Culley D."/>
            <person name="Magnuson J.K."/>
            <person name="James T.Y."/>
            <person name="O'Malley M.A."/>
            <person name="Stajich J.E."/>
            <person name="Spatafora J.W."/>
            <person name="Visel A."/>
            <person name="Grigoriev I.V."/>
        </authorList>
    </citation>
    <scope>NUCLEOTIDE SEQUENCE [LARGE SCALE GENOMIC DNA]</scope>
    <source>
        <strain evidence="4 5">CBS 115471</strain>
    </source>
</reference>
<name>A0A1Y2AAF1_9PLEO</name>
<dbReference type="InterPro" id="IPR001466">
    <property type="entry name" value="Beta-lactam-related"/>
</dbReference>
<dbReference type="OrthoDB" id="428260at2759"/>
<dbReference type="GO" id="GO:0016787">
    <property type="term" value="F:hydrolase activity"/>
    <property type="evidence" value="ECO:0007669"/>
    <property type="project" value="UniProtKB-KW"/>
</dbReference>